<keyword evidence="2" id="KW-0813">Transport</keyword>
<evidence type="ECO:0000313" key="9">
    <source>
        <dbReference type="Proteomes" id="UP000183447"/>
    </source>
</evidence>
<evidence type="ECO:0000313" key="8">
    <source>
        <dbReference type="EMBL" id="SFZ85706.1"/>
    </source>
</evidence>
<feature type="transmembrane region" description="Helical" evidence="7">
    <location>
        <begin position="321"/>
        <end position="340"/>
    </location>
</feature>
<dbReference type="GO" id="GO:0015297">
    <property type="term" value="F:antiporter activity"/>
    <property type="evidence" value="ECO:0007669"/>
    <property type="project" value="InterPro"/>
</dbReference>
<sequence>MPAAQRPLTLRFLVFLLPLMLSNVLQSLNGTINTIYIGQMIGVEALAAVSVFFPIMLLLISFIIGLASGATVLIGQAWGARNVDKVKEITGTTLVASFLGGLVVALFGGLYAGEIMRTLGTPEAIAGLATDYGRVMLIGMPGLFIFMVVTSVLRGVGDTVTPLVSLIISIICGLLITPALIQGWGGLPQLGVVSAAVATIAGFLMVLVFLFFYLRWRKHPMAPDRVLLGYLRINGPLFLTVLRLGIPAGIQMIVASLAGIIVVGLVTRFGPEATAAYGALNQVLGYVQFPAMSIAIASSIFAAQAIGAGDASRLGAITRTGLLMNLLLTGGLVLIAYLFSERLVALFITDPEVVNLTQDLLHIVLWSVVLFGMAQTFTGVMRAAGTVWVPMFIGLGAILVIEVPGAIWLSRTMGLPGIWVAYAAAFTAMMLMQGAYYWFVWRKRPIKKLV</sequence>
<organism evidence="8 9">
    <name type="scientific">Devosia enhydra</name>
    <dbReference type="NCBI Taxonomy" id="665118"/>
    <lineage>
        <taxon>Bacteria</taxon>
        <taxon>Pseudomonadati</taxon>
        <taxon>Pseudomonadota</taxon>
        <taxon>Alphaproteobacteria</taxon>
        <taxon>Hyphomicrobiales</taxon>
        <taxon>Devosiaceae</taxon>
        <taxon>Devosia</taxon>
    </lineage>
</organism>
<feature type="transmembrane region" description="Helical" evidence="7">
    <location>
        <begin position="160"/>
        <end position="181"/>
    </location>
</feature>
<feature type="transmembrane region" description="Helical" evidence="7">
    <location>
        <begin position="193"/>
        <end position="216"/>
    </location>
</feature>
<dbReference type="Pfam" id="PF01554">
    <property type="entry name" value="MatE"/>
    <property type="match status" value="2"/>
</dbReference>
<evidence type="ECO:0000256" key="7">
    <source>
        <dbReference type="SAM" id="Phobius"/>
    </source>
</evidence>
<dbReference type="EMBL" id="FPKU01000002">
    <property type="protein sequence ID" value="SFZ85706.1"/>
    <property type="molecule type" value="Genomic_DNA"/>
</dbReference>
<reference evidence="8 9" key="1">
    <citation type="submission" date="2016-11" db="EMBL/GenBank/DDBJ databases">
        <authorList>
            <person name="Jaros S."/>
            <person name="Januszkiewicz K."/>
            <person name="Wedrychowicz H."/>
        </authorList>
    </citation>
    <scope>NUCLEOTIDE SEQUENCE [LARGE SCALE GENOMIC DNA]</scope>
    <source>
        <strain evidence="8 9">ATCC 23634</strain>
    </source>
</reference>
<feature type="transmembrane region" description="Helical" evidence="7">
    <location>
        <begin position="360"/>
        <end position="380"/>
    </location>
</feature>
<evidence type="ECO:0000256" key="1">
    <source>
        <dbReference type="ARBA" id="ARBA00004429"/>
    </source>
</evidence>
<comment type="subcellular location">
    <subcellularLocation>
        <location evidence="1">Cell inner membrane</location>
        <topology evidence="1">Multi-pass membrane protein</topology>
    </subcellularLocation>
</comment>
<keyword evidence="4 7" id="KW-0812">Transmembrane</keyword>
<protein>
    <submittedName>
        <fullName evidence="8">Putative efflux protein, MATE family</fullName>
    </submittedName>
</protein>
<feature type="transmembrane region" description="Helical" evidence="7">
    <location>
        <begin position="286"/>
        <end position="309"/>
    </location>
</feature>
<feature type="transmembrane region" description="Helical" evidence="7">
    <location>
        <begin position="132"/>
        <end position="153"/>
    </location>
</feature>
<keyword evidence="9" id="KW-1185">Reference proteome</keyword>
<dbReference type="GO" id="GO:0005886">
    <property type="term" value="C:plasma membrane"/>
    <property type="evidence" value="ECO:0007669"/>
    <property type="project" value="UniProtKB-SubCell"/>
</dbReference>
<dbReference type="InterPro" id="IPR002528">
    <property type="entry name" value="MATE_fam"/>
</dbReference>
<feature type="transmembrane region" description="Helical" evidence="7">
    <location>
        <begin position="51"/>
        <end position="74"/>
    </location>
</feature>
<gene>
    <name evidence="8" type="ORF">SAMN02983003_2875</name>
</gene>
<evidence type="ECO:0000256" key="3">
    <source>
        <dbReference type="ARBA" id="ARBA00022475"/>
    </source>
</evidence>
<dbReference type="OrthoDB" id="9806302at2"/>
<dbReference type="RefSeq" id="WP_072344281.1">
    <property type="nucleotide sequence ID" value="NZ_FPKU01000002.1"/>
</dbReference>
<evidence type="ECO:0000256" key="4">
    <source>
        <dbReference type="ARBA" id="ARBA00022692"/>
    </source>
</evidence>
<feature type="transmembrane region" description="Helical" evidence="7">
    <location>
        <begin position="237"/>
        <end position="266"/>
    </location>
</feature>
<evidence type="ECO:0000256" key="2">
    <source>
        <dbReference type="ARBA" id="ARBA00022448"/>
    </source>
</evidence>
<dbReference type="Proteomes" id="UP000183447">
    <property type="component" value="Unassembled WGS sequence"/>
</dbReference>
<dbReference type="PANTHER" id="PTHR43549">
    <property type="entry name" value="MULTIDRUG RESISTANCE PROTEIN YPNP-RELATED"/>
    <property type="match status" value="1"/>
</dbReference>
<dbReference type="InterPro" id="IPR048279">
    <property type="entry name" value="MdtK-like"/>
</dbReference>
<keyword evidence="6 7" id="KW-0472">Membrane</keyword>
<dbReference type="PIRSF" id="PIRSF006603">
    <property type="entry name" value="DinF"/>
    <property type="match status" value="1"/>
</dbReference>
<dbReference type="AlphaFoldDB" id="A0A1K2I000"/>
<evidence type="ECO:0000256" key="6">
    <source>
        <dbReference type="ARBA" id="ARBA00023136"/>
    </source>
</evidence>
<proteinExistence type="predicted"/>
<accession>A0A1K2I000</accession>
<dbReference type="CDD" id="cd13138">
    <property type="entry name" value="MATE_yoeA_like"/>
    <property type="match status" value="1"/>
</dbReference>
<keyword evidence="5 7" id="KW-1133">Transmembrane helix</keyword>
<feature type="transmembrane region" description="Helical" evidence="7">
    <location>
        <begin position="387"/>
        <end position="407"/>
    </location>
</feature>
<feature type="transmembrane region" description="Helical" evidence="7">
    <location>
        <begin position="94"/>
        <end position="112"/>
    </location>
</feature>
<feature type="transmembrane region" description="Helical" evidence="7">
    <location>
        <begin position="419"/>
        <end position="439"/>
    </location>
</feature>
<evidence type="ECO:0000256" key="5">
    <source>
        <dbReference type="ARBA" id="ARBA00022989"/>
    </source>
</evidence>
<name>A0A1K2I000_9HYPH</name>
<keyword evidence="3" id="KW-1003">Cell membrane</keyword>
<dbReference type="GO" id="GO:0042910">
    <property type="term" value="F:xenobiotic transmembrane transporter activity"/>
    <property type="evidence" value="ECO:0007669"/>
    <property type="project" value="InterPro"/>
</dbReference>
<dbReference type="InterPro" id="IPR052031">
    <property type="entry name" value="Membrane_Transporter-Flippase"/>
</dbReference>
<dbReference type="PANTHER" id="PTHR43549:SF3">
    <property type="entry name" value="MULTIDRUG RESISTANCE PROTEIN YPNP-RELATED"/>
    <property type="match status" value="1"/>
</dbReference>
<dbReference type="NCBIfam" id="TIGR00797">
    <property type="entry name" value="matE"/>
    <property type="match status" value="1"/>
</dbReference>
<dbReference type="STRING" id="665118.SAMN02983003_2875"/>